<keyword evidence="9 16" id="KW-0547">Nucleotide-binding</keyword>
<keyword evidence="12 15" id="KW-0573">Peptidoglycan synthesis</keyword>
<dbReference type="Gene3D" id="3.40.50.20">
    <property type="match status" value="1"/>
</dbReference>
<dbReference type="SUPFAM" id="SSF52440">
    <property type="entry name" value="PreATP-grasp domain"/>
    <property type="match status" value="1"/>
</dbReference>
<evidence type="ECO:0000256" key="13">
    <source>
        <dbReference type="ARBA" id="ARBA00023316"/>
    </source>
</evidence>
<dbReference type="InterPro" id="IPR016185">
    <property type="entry name" value="PreATP-grasp_dom_sf"/>
</dbReference>
<dbReference type="InterPro" id="IPR013815">
    <property type="entry name" value="ATP_grasp_subdomain_1"/>
</dbReference>
<dbReference type="HAMAP" id="MF_00047">
    <property type="entry name" value="Dala_Dala_lig"/>
    <property type="match status" value="1"/>
</dbReference>
<evidence type="ECO:0000256" key="9">
    <source>
        <dbReference type="ARBA" id="ARBA00022741"/>
    </source>
</evidence>
<reference evidence="19" key="1">
    <citation type="journal article" date="2019" name="Int. J. Syst. Evol. Microbiol.">
        <title>The Global Catalogue of Microorganisms (GCM) 10K type strain sequencing project: providing services to taxonomists for standard genome sequencing and annotation.</title>
        <authorList>
            <consortium name="The Broad Institute Genomics Platform"/>
            <consortium name="The Broad Institute Genome Sequencing Center for Infectious Disease"/>
            <person name="Wu L."/>
            <person name="Ma J."/>
        </authorList>
    </citation>
    <scope>NUCLEOTIDE SEQUENCE [LARGE SCALE GENOMIC DNA]</scope>
    <source>
        <strain evidence="19">KCTC 62164</strain>
    </source>
</reference>
<evidence type="ECO:0000256" key="15">
    <source>
        <dbReference type="HAMAP-Rule" id="MF_00047"/>
    </source>
</evidence>
<evidence type="ECO:0000256" key="7">
    <source>
        <dbReference type="ARBA" id="ARBA00022490"/>
    </source>
</evidence>
<dbReference type="Gene3D" id="3.30.470.20">
    <property type="entry name" value="ATP-grasp fold, B domain"/>
    <property type="match status" value="1"/>
</dbReference>
<evidence type="ECO:0000256" key="4">
    <source>
        <dbReference type="ARBA" id="ARBA00004496"/>
    </source>
</evidence>
<dbReference type="InterPro" id="IPR011095">
    <property type="entry name" value="Dala_Dala_lig_C"/>
</dbReference>
<dbReference type="InterPro" id="IPR011127">
    <property type="entry name" value="Dala_Dala_lig_N"/>
</dbReference>
<dbReference type="InterPro" id="IPR005905">
    <property type="entry name" value="D_ala_D_ala"/>
</dbReference>
<dbReference type="Pfam" id="PF01820">
    <property type="entry name" value="Dala_Dala_lig_N"/>
    <property type="match status" value="1"/>
</dbReference>
<name>A0ABV7D9T6_9PROT</name>
<dbReference type="InterPro" id="IPR000291">
    <property type="entry name" value="D-Ala_lig_Van_CS"/>
</dbReference>
<keyword evidence="11 15" id="KW-0133">Cell shape</keyword>
<accession>A0ABV7D9T6</accession>
<evidence type="ECO:0000256" key="1">
    <source>
        <dbReference type="ARBA" id="ARBA00001936"/>
    </source>
</evidence>
<keyword evidence="7 15" id="KW-0963">Cytoplasm</keyword>
<dbReference type="PROSITE" id="PS00844">
    <property type="entry name" value="DALA_DALA_LIGASE_2"/>
    <property type="match status" value="1"/>
</dbReference>
<dbReference type="Proteomes" id="UP001595444">
    <property type="component" value="Unassembled WGS sequence"/>
</dbReference>
<dbReference type="InterPro" id="IPR011761">
    <property type="entry name" value="ATP-grasp"/>
</dbReference>
<comment type="subcellular location">
    <subcellularLocation>
        <location evidence="4 15">Cytoplasm</location>
    </subcellularLocation>
</comment>
<dbReference type="Pfam" id="PF07478">
    <property type="entry name" value="Dala_Dala_lig_C"/>
    <property type="match status" value="1"/>
</dbReference>
<comment type="similarity">
    <text evidence="5 15">Belongs to the D-alanine--D-alanine ligase family.</text>
</comment>
<evidence type="ECO:0000256" key="14">
    <source>
        <dbReference type="ARBA" id="ARBA00047614"/>
    </source>
</evidence>
<comment type="pathway">
    <text evidence="15">Cell wall biogenesis; peptidoglycan biosynthesis.</text>
</comment>
<proteinExistence type="inferred from homology"/>
<dbReference type="PANTHER" id="PTHR23132">
    <property type="entry name" value="D-ALANINE--D-ALANINE LIGASE"/>
    <property type="match status" value="1"/>
</dbReference>
<dbReference type="PANTHER" id="PTHR23132:SF23">
    <property type="entry name" value="D-ALANINE--D-ALANINE LIGASE B"/>
    <property type="match status" value="1"/>
</dbReference>
<comment type="cofactor">
    <cofactor evidence="1">
        <name>Mn(2+)</name>
        <dbReference type="ChEBI" id="CHEBI:29035"/>
    </cofactor>
</comment>
<comment type="cofactor">
    <cofactor evidence="2">
        <name>Mg(2+)</name>
        <dbReference type="ChEBI" id="CHEBI:18420"/>
    </cofactor>
</comment>
<evidence type="ECO:0000313" key="18">
    <source>
        <dbReference type="EMBL" id="MFC3053713.1"/>
    </source>
</evidence>
<keyword evidence="13 15" id="KW-0961">Cell wall biogenesis/degradation</keyword>
<keyword evidence="10 16" id="KW-0067">ATP-binding</keyword>
<keyword evidence="8 15" id="KW-0436">Ligase</keyword>
<dbReference type="EC" id="6.3.2.4" evidence="6 15"/>
<dbReference type="RefSeq" id="WP_194214467.1">
    <property type="nucleotide sequence ID" value="NZ_CP061205.1"/>
</dbReference>
<evidence type="ECO:0000256" key="2">
    <source>
        <dbReference type="ARBA" id="ARBA00001946"/>
    </source>
</evidence>
<evidence type="ECO:0000259" key="17">
    <source>
        <dbReference type="PROSITE" id="PS50975"/>
    </source>
</evidence>
<feature type="domain" description="ATP-grasp" evidence="17">
    <location>
        <begin position="152"/>
        <end position="382"/>
    </location>
</feature>
<dbReference type="SUPFAM" id="SSF56059">
    <property type="entry name" value="Glutathione synthetase ATP-binding domain-like"/>
    <property type="match status" value="1"/>
</dbReference>
<evidence type="ECO:0000256" key="10">
    <source>
        <dbReference type="ARBA" id="ARBA00022840"/>
    </source>
</evidence>
<evidence type="ECO:0000313" key="19">
    <source>
        <dbReference type="Proteomes" id="UP001595444"/>
    </source>
</evidence>
<dbReference type="EMBL" id="JBHRSL010000028">
    <property type="protein sequence ID" value="MFC3053713.1"/>
    <property type="molecule type" value="Genomic_DNA"/>
</dbReference>
<sequence length="409" mass="43609">MPDKKVIAVVFGGRSVEHDVSILSGLQFLEALDPIKYDGIPVYIDPLGQWWTGDALLKRSHYPLTGGAHKGLKQIMLDLATPANGRPRFIASQKGLLGEKTSSISFDLIVPAIHGSNGEDGTLQGMLDFAAIPYAGCRTLGAAATMSKPFAKTNARAAGIHVLPDLVVKRPAKGSFVDPDTLQADMKAAFGKEVWPLIIKPCNLGSSVGVGKANDIDSLVACLMTAFRMDSEAIIEPFVENLTEYNIACRRGEQGMVETSAIERPLSKAELLDFKNKYLAGGTVGGPKLDSGPSEGMASLNRELNPAELTAEQEAFIRNSAADVFDLLDLAGSVRVDFLCNSKTGELWLNEVNTVPGSFAYFLWEAAAKPINFLQLTTAVVEEGFALSANRLGATDTGTGGASIFTRAD</sequence>
<evidence type="ECO:0000256" key="5">
    <source>
        <dbReference type="ARBA" id="ARBA00010871"/>
    </source>
</evidence>
<evidence type="ECO:0000256" key="3">
    <source>
        <dbReference type="ARBA" id="ARBA00003921"/>
    </source>
</evidence>
<dbReference type="PROSITE" id="PS50975">
    <property type="entry name" value="ATP_GRASP"/>
    <property type="match status" value="1"/>
</dbReference>
<evidence type="ECO:0000256" key="16">
    <source>
        <dbReference type="PROSITE-ProRule" id="PRU00409"/>
    </source>
</evidence>
<protein>
    <recommendedName>
        <fullName evidence="6 15">D-alanine--D-alanine ligase</fullName>
        <ecNumber evidence="6 15">6.3.2.4</ecNumber>
    </recommendedName>
    <alternativeName>
        <fullName evidence="15">D-Ala-D-Ala ligase</fullName>
    </alternativeName>
    <alternativeName>
        <fullName evidence="15">D-alanylalanine synthetase</fullName>
    </alternativeName>
</protein>
<dbReference type="PROSITE" id="PS00843">
    <property type="entry name" value="DALA_DALA_LIGASE_1"/>
    <property type="match status" value="1"/>
</dbReference>
<keyword evidence="19" id="KW-1185">Reference proteome</keyword>
<evidence type="ECO:0000256" key="12">
    <source>
        <dbReference type="ARBA" id="ARBA00022984"/>
    </source>
</evidence>
<comment type="catalytic activity">
    <reaction evidence="14 15">
        <text>2 D-alanine + ATP = D-alanyl-D-alanine + ADP + phosphate + H(+)</text>
        <dbReference type="Rhea" id="RHEA:11224"/>
        <dbReference type="ChEBI" id="CHEBI:15378"/>
        <dbReference type="ChEBI" id="CHEBI:30616"/>
        <dbReference type="ChEBI" id="CHEBI:43474"/>
        <dbReference type="ChEBI" id="CHEBI:57416"/>
        <dbReference type="ChEBI" id="CHEBI:57822"/>
        <dbReference type="ChEBI" id="CHEBI:456216"/>
        <dbReference type="EC" id="6.3.2.4"/>
    </reaction>
</comment>
<gene>
    <name evidence="15" type="primary">ddl</name>
    <name evidence="18" type="ORF">ACFOKA_17575</name>
</gene>
<evidence type="ECO:0000256" key="8">
    <source>
        <dbReference type="ARBA" id="ARBA00022598"/>
    </source>
</evidence>
<evidence type="ECO:0000256" key="11">
    <source>
        <dbReference type="ARBA" id="ARBA00022960"/>
    </source>
</evidence>
<comment type="function">
    <text evidence="3 15">Cell wall formation.</text>
</comment>
<organism evidence="18 19">
    <name type="scientific">Kordiimonas pumila</name>
    <dbReference type="NCBI Taxonomy" id="2161677"/>
    <lineage>
        <taxon>Bacteria</taxon>
        <taxon>Pseudomonadati</taxon>
        <taxon>Pseudomonadota</taxon>
        <taxon>Alphaproteobacteria</taxon>
        <taxon>Kordiimonadales</taxon>
        <taxon>Kordiimonadaceae</taxon>
        <taxon>Kordiimonas</taxon>
    </lineage>
</organism>
<evidence type="ECO:0000256" key="6">
    <source>
        <dbReference type="ARBA" id="ARBA00012216"/>
    </source>
</evidence>
<dbReference type="Gene3D" id="3.30.1490.20">
    <property type="entry name" value="ATP-grasp fold, A domain"/>
    <property type="match status" value="1"/>
</dbReference>
<dbReference type="GO" id="GO:0016874">
    <property type="term" value="F:ligase activity"/>
    <property type="evidence" value="ECO:0007669"/>
    <property type="project" value="UniProtKB-KW"/>
</dbReference>
<comment type="caution">
    <text evidence="18">The sequence shown here is derived from an EMBL/GenBank/DDBJ whole genome shotgun (WGS) entry which is preliminary data.</text>
</comment>